<gene>
    <name evidence="6" type="ORF">PL78_12940</name>
</gene>
<reference evidence="6 7" key="1">
    <citation type="journal article" date="2016" name="Toxins">
        <title>The Draft Genome Sequence of the Yersinia entomophaga Entomopathogenic Type Strain MH96T.</title>
        <authorList>
            <person name="Hurst M.R."/>
            <person name="Beattie A."/>
            <person name="Altermann E."/>
            <person name="Moraga R.M."/>
            <person name="Harper L.A."/>
            <person name="Calder J."/>
            <person name="Laugraud A."/>
        </authorList>
    </citation>
    <scope>NUCLEOTIDE SEQUENCE [LARGE SCALE GENOMIC DNA]</scope>
    <source>
        <strain evidence="6 7">MH96</strain>
    </source>
</reference>
<proteinExistence type="predicted"/>
<dbReference type="EMBL" id="CP010029">
    <property type="protein sequence ID" value="ANI30724.1"/>
    <property type="molecule type" value="Genomic_DNA"/>
</dbReference>
<evidence type="ECO:0000313" key="7">
    <source>
        <dbReference type="Proteomes" id="UP000266744"/>
    </source>
</evidence>
<keyword evidence="7" id="KW-1185">Reference proteome</keyword>
<keyword evidence="4" id="KW-0472">Membrane</keyword>
<evidence type="ECO:0000256" key="1">
    <source>
        <dbReference type="ARBA" id="ARBA00004167"/>
    </source>
</evidence>
<dbReference type="RefSeq" id="WP_064516080.1">
    <property type="nucleotide sequence ID" value="NZ_CBCSBH010000004.1"/>
</dbReference>
<dbReference type="PANTHER" id="PTHR36985">
    <property type="entry name" value="TRANSLOCATION AND ASSEMBLY MODULE SUBUNIT TAMB"/>
    <property type="match status" value="1"/>
</dbReference>
<sequence length="1282" mass="137956">MNWLKKLSIAFLLILLLLIGTVAGLLGTTTGLHFLINSAARWVPGLDIASVSGGWRDLTLKGIQYQMPGVTVKAGQFHLSLQLSCLKRSELCVNALTAQDIDVVVDTKLLPPSEPVPPDSEPMGELSTPYPMTLRLLAINHVKVTIDDTAISLDEFRTGAHWQQRALTLMPTKISGLLIALPKTTPVAVPEAMKPAVDTAIAVKEATEKAAEKVADSAPTQDLAQSSEPEKPLGETLKALFAKPLLPELPDFRLPVDLQIQEINAQQLRLTGDTEALITSLILKASTQDQRVTLETLDIKSPQGGLTASGQATLADKWPLELVVNSAVNVEPLKGEKIKLNLGGGLRDQLTVALNLSGPVSAQLEAQTELAKAGLPLALTLQSKQLRWPFTGDAQFQVNNFKTRFNGQASDYALSIRADVKGADIPPAVITLDGKGNVEQFRLTRLRLAALQGNTDLTGVADWSHAISWNSVLTLNGINTAKQWPEWPAKLDGKIVTRGSMHGGSWQLNVPELTLDGNVKQNRVTARGSLTGNAAGQWHIPGINLALGRNKLDVKGDLNDKWVLDANVDAPQLDGALPGLAGVVKGNLKLRGDLAAPQLLADLTATGLQWQALHIRRIKVDGDVRSAEQIQGQLAVRVEQLKQDDLLVSLLTLDAKGSEKQHQLRLNVQGEPVSGQLALDGSFDRQQQRWRGNLNNTRFDTPVGEWRLNRAIALDYLNTAQKITIGPHCWQNPNAELCVPRTIEAGPSGQASIVLNRFDLAMIKPFLGPDTTLNGVFSGRADVSWAEGGALPQAKVSLVGKGVNVKQMVQGNPLPLAFDTLNLNAALNNGRAQADWLIKLTNNGQFNGQVQVADPQGRRNLSGNIAISHISLAMINPILSDGEKAKGMLNANLRLGGNAKNPLVFGRLALEDMDIDGSWMPFDITDGRLAVNFDGMTSTLEGLIRTTNGQLNLDGSADWRNIDAWRARIAAKGNKLRVTIPPMVRVDVSPDIVFEATPQLFSLNGSVDIPWARITVQEVPESAVGVSPDEVMLNNNLQPIAPRSAGIPINSNLLIHVGNDVRLNAFGLKARLQGDLKMVQDQRGLGLNGQINIPSGSFRAYGQDLIVRKGLLLFSGPPDQPLLNIEAIRNPDSTEDGVTAGVRVTGLADAPQLEVFSDPVKSQQEALSYLLRGQGLSSSGTDSSMMTSMLIGMGVAQSGKLVGQIGEAFGVSDLALDTQGVGDSSQVVVSGYVTKDLQVKYGVGIFDSLATLTLRYRLMPRLYLEAVSGINQALDVLYQFEF</sequence>
<comment type="subcellular location">
    <subcellularLocation>
        <location evidence="1">Membrane</location>
        <topology evidence="1">Single-pass membrane protein</topology>
    </subcellularLocation>
</comment>
<organism evidence="6 7">
    <name type="scientific">Yersinia entomophaga</name>
    <dbReference type="NCBI Taxonomy" id="935293"/>
    <lineage>
        <taxon>Bacteria</taxon>
        <taxon>Pseudomonadati</taxon>
        <taxon>Pseudomonadota</taxon>
        <taxon>Gammaproteobacteria</taxon>
        <taxon>Enterobacterales</taxon>
        <taxon>Yersiniaceae</taxon>
        <taxon>Yersinia</taxon>
    </lineage>
</organism>
<evidence type="ECO:0000256" key="4">
    <source>
        <dbReference type="ARBA" id="ARBA00023136"/>
    </source>
</evidence>
<dbReference type="Pfam" id="PF04357">
    <property type="entry name" value="TamB"/>
    <property type="match status" value="1"/>
</dbReference>
<accession>A0ABM6BN37</accession>
<name>A0ABM6BN37_YERET</name>
<dbReference type="InterPro" id="IPR007452">
    <property type="entry name" value="TamB_C"/>
</dbReference>
<keyword evidence="3" id="KW-1133">Transmembrane helix</keyword>
<evidence type="ECO:0000256" key="3">
    <source>
        <dbReference type="ARBA" id="ARBA00022989"/>
    </source>
</evidence>
<protein>
    <submittedName>
        <fullName evidence="6">Translocation and assembly module TamB</fullName>
    </submittedName>
</protein>
<dbReference type="Proteomes" id="UP000266744">
    <property type="component" value="Chromosome"/>
</dbReference>
<keyword evidence="2" id="KW-0812">Transmembrane</keyword>
<evidence type="ECO:0000256" key="2">
    <source>
        <dbReference type="ARBA" id="ARBA00022692"/>
    </source>
</evidence>
<feature type="domain" description="Translocation and assembly module TamB C-terminal" evidence="5">
    <location>
        <begin position="946"/>
        <end position="1282"/>
    </location>
</feature>
<dbReference type="PANTHER" id="PTHR36985:SF1">
    <property type="entry name" value="TRANSLOCATION AND ASSEMBLY MODULE SUBUNIT TAMB"/>
    <property type="match status" value="1"/>
</dbReference>
<evidence type="ECO:0000313" key="6">
    <source>
        <dbReference type="EMBL" id="ANI30724.1"/>
    </source>
</evidence>
<evidence type="ECO:0000259" key="5">
    <source>
        <dbReference type="Pfam" id="PF04357"/>
    </source>
</evidence>